<dbReference type="EMBL" id="WKFB01000362">
    <property type="protein sequence ID" value="KAF6725375.1"/>
    <property type="molecule type" value="Genomic_DNA"/>
</dbReference>
<name>A0A834F5D7_ORYME</name>
<comment type="caution">
    <text evidence="2">The sequence shown here is derived from an EMBL/GenBank/DDBJ whole genome shotgun (WGS) entry which is preliminary data.</text>
</comment>
<evidence type="ECO:0000313" key="3">
    <source>
        <dbReference type="Proteomes" id="UP000646548"/>
    </source>
</evidence>
<keyword evidence="1" id="KW-0732">Signal</keyword>
<evidence type="ECO:0000313" key="2">
    <source>
        <dbReference type="EMBL" id="KAF6725375.1"/>
    </source>
</evidence>
<dbReference type="Proteomes" id="UP000646548">
    <property type="component" value="Unassembled WGS sequence"/>
</dbReference>
<gene>
    <name evidence="2" type="ORF">FQA47_003090</name>
</gene>
<reference evidence="2" key="1">
    <citation type="journal article" name="BMC Genomics">
        <title>Long-read sequencing and de novo genome assembly of marine medaka (Oryzias melastigma).</title>
        <authorList>
            <person name="Liang P."/>
            <person name="Saqib H.S.A."/>
            <person name="Ni X."/>
            <person name="Shen Y."/>
        </authorList>
    </citation>
    <scope>NUCLEOTIDE SEQUENCE</scope>
    <source>
        <strain evidence="2">Bigg-433</strain>
    </source>
</reference>
<feature type="signal peptide" evidence="1">
    <location>
        <begin position="1"/>
        <end position="15"/>
    </location>
</feature>
<organism evidence="2 3">
    <name type="scientific">Oryzias melastigma</name>
    <name type="common">Marine medaka</name>
    <dbReference type="NCBI Taxonomy" id="30732"/>
    <lineage>
        <taxon>Eukaryota</taxon>
        <taxon>Metazoa</taxon>
        <taxon>Chordata</taxon>
        <taxon>Craniata</taxon>
        <taxon>Vertebrata</taxon>
        <taxon>Euteleostomi</taxon>
        <taxon>Actinopterygii</taxon>
        <taxon>Neopterygii</taxon>
        <taxon>Teleostei</taxon>
        <taxon>Neoteleostei</taxon>
        <taxon>Acanthomorphata</taxon>
        <taxon>Ovalentaria</taxon>
        <taxon>Atherinomorphae</taxon>
        <taxon>Beloniformes</taxon>
        <taxon>Adrianichthyidae</taxon>
        <taxon>Oryziinae</taxon>
        <taxon>Oryzias</taxon>
    </lineage>
</organism>
<proteinExistence type="predicted"/>
<feature type="non-terminal residue" evidence="2">
    <location>
        <position position="107"/>
    </location>
</feature>
<protein>
    <submittedName>
        <fullName evidence="2">Uncharacterized protein</fullName>
    </submittedName>
</protein>
<sequence length="107" mass="12442">MFTKVFFFLTDFVFSGLQIKNPEEFWTPLLQTDVEGIVSKQKKKSWEQQQKTKNQEKLCSVKTDKESVSLRCKNNEQYQLIKCTVVQNGLFDNKTKCPGIMSHSDQA</sequence>
<accession>A0A834F5D7</accession>
<feature type="chain" id="PRO_5032622589" evidence="1">
    <location>
        <begin position="16"/>
        <end position="107"/>
    </location>
</feature>
<dbReference type="AlphaFoldDB" id="A0A834F5D7"/>
<evidence type="ECO:0000256" key="1">
    <source>
        <dbReference type="SAM" id="SignalP"/>
    </source>
</evidence>